<keyword evidence="2 6" id="KW-0812">Transmembrane</keyword>
<dbReference type="GO" id="GO:0015990">
    <property type="term" value="P:electron transport coupled proton transport"/>
    <property type="evidence" value="ECO:0007669"/>
    <property type="project" value="TreeGrafter"/>
</dbReference>
<dbReference type="InterPro" id="IPR003945">
    <property type="entry name" value="NU5C-like"/>
</dbReference>
<dbReference type="EMBL" id="GEDV01006281">
    <property type="protein sequence ID" value="JAP82276.1"/>
    <property type="molecule type" value="Transcribed_RNA"/>
</dbReference>
<dbReference type="GO" id="GO:0003954">
    <property type="term" value="F:NADH dehydrogenase activity"/>
    <property type="evidence" value="ECO:0007669"/>
    <property type="project" value="TreeGrafter"/>
</dbReference>
<evidence type="ECO:0000256" key="4">
    <source>
        <dbReference type="ARBA" id="ARBA00023136"/>
    </source>
</evidence>
<keyword evidence="4 6" id="KW-0472">Membrane</keyword>
<evidence type="ECO:0000256" key="1">
    <source>
        <dbReference type="ARBA" id="ARBA00004141"/>
    </source>
</evidence>
<dbReference type="GO" id="GO:0042773">
    <property type="term" value="P:ATP synthesis coupled electron transport"/>
    <property type="evidence" value="ECO:0007669"/>
    <property type="project" value="InterPro"/>
</dbReference>
<evidence type="ECO:0000256" key="5">
    <source>
        <dbReference type="ARBA" id="ARBA00031027"/>
    </source>
</evidence>
<evidence type="ECO:0000256" key="6">
    <source>
        <dbReference type="SAM" id="Phobius"/>
    </source>
</evidence>
<name>A0A131YVT0_RHIAP</name>
<sequence>MYSLIGFPFIGGFYSKDVIIEFFFVKNYNLIEIVLFSLGIIFTFLYNFRLFFIIILKGTFTNNFLINKLDIFMKYPIFILTLFLLMTGNLIR</sequence>
<dbReference type="AlphaFoldDB" id="A0A131YVT0"/>
<evidence type="ECO:0000313" key="7">
    <source>
        <dbReference type="EMBL" id="JAP82276.1"/>
    </source>
</evidence>
<dbReference type="GO" id="GO:0016020">
    <property type="term" value="C:membrane"/>
    <property type="evidence" value="ECO:0007669"/>
    <property type="project" value="UniProtKB-SubCell"/>
</dbReference>
<comment type="subcellular location">
    <subcellularLocation>
        <location evidence="1">Membrane</location>
        <topology evidence="1">Multi-pass membrane protein</topology>
    </subcellularLocation>
</comment>
<feature type="transmembrane region" description="Helical" evidence="6">
    <location>
        <begin position="75"/>
        <end position="91"/>
    </location>
</feature>
<accession>A0A131YVT0</accession>
<protein>
    <recommendedName>
        <fullName evidence="5">NADH dehydrogenase subunit 5</fullName>
    </recommendedName>
</protein>
<organism evidence="7">
    <name type="scientific">Rhipicephalus appendiculatus</name>
    <name type="common">Brown ear tick</name>
    <dbReference type="NCBI Taxonomy" id="34631"/>
    <lineage>
        <taxon>Eukaryota</taxon>
        <taxon>Metazoa</taxon>
        <taxon>Ecdysozoa</taxon>
        <taxon>Arthropoda</taxon>
        <taxon>Chelicerata</taxon>
        <taxon>Arachnida</taxon>
        <taxon>Acari</taxon>
        <taxon>Parasitiformes</taxon>
        <taxon>Ixodida</taxon>
        <taxon>Ixodoidea</taxon>
        <taxon>Ixodidae</taxon>
        <taxon>Rhipicephalinae</taxon>
        <taxon>Rhipicephalus</taxon>
        <taxon>Rhipicephalus</taxon>
    </lineage>
</organism>
<reference evidence="7" key="1">
    <citation type="journal article" date="2016" name="Ticks Tick Borne Dis.">
        <title>De novo assembly and annotation of the salivary gland transcriptome of Rhipicephalus appendiculatus male and female ticks during blood feeding.</title>
        <authorList>
            <person name="de Castro M.H."/>
            <person name="de Klerk D."/>
            <person name="Pienaar R."/>
            <person name="Latif A.A."/>
            <person name="Rees D.J."/>
            <person name="Mans B.J."/>
        </authorList>
    </citation>
    <scope>NUCLEOTIDE SEQUENCE</scope>
    <source>
        <tissue evidence="7">Salivary glands</tissue>
    </source>
</reference>
<keyword evidence="3 6" id="KW-1133">Transmembrane helix</keyword>
<dbReference type="GO" id="GO:0008137">
    <property type="term" value="F:NADH dehydrogenase (ubiquinone) activity"/>
    <property type="evidence" value="ECO:0007669"/>
    <property type="project" value="InterPro"/>
</dbReference>
<dbReference type="PANTHER" id="PTHR42829:SF2">
    <property type="entry name" value="NADH-UBIQUINONE OXIDOREDUCTASE CHAIN 5"/>
    <property type="match status" value="1"/>
</dbReference>
<proteinExistence type="predicted"/>
<evidence type="ECO:0000256" key="3">
    <source>
        <dbReference type="ARBA" id="ARBA00022989"/>
    </source>
</evidence>
<evidence type="ECO:0000256" key="2">
    <source>
        <dbReference type="ARBA" id="ARBA00022692"/>
    </source>
</evidence>
<keyword evidence="7" id="KW-0830">Ubiquinone</keyword>
<feature type="transmembrane region" description="Helical" evidence="6">
    <location>
        <begin position="33"/>
        <end position="55"/>
    </location>
</feature>
<dbReference type="PANTHER" id="PTHR42829">
    <property type="entry name" value="NADH-UBIQUINONE OXIDOREDUCTASE CHAIN 5"/>
    <property type="match status" value="1"/>
</dbReference>